<proteinExistence type="predicted"/>
<gene>
    <name evidence="1" type="ORF">SI8410_10014012</name>
</gene>
<evidence type="ECO:0000313" key="1">
    <source>
        <dbReference type="EMBL" id="CAA7403334.1"/>
    </source>
</evidence>
<reference evidence="1" key="1">
    <citation type="submission" date="2020-02" db="EMBL/GenBank/DDBJ databases">
        <authorList>
            <person name="Scholz U."/>
            <person name="Mascher M."/>
            <person name="Fiebig A."/>
        </authorList>
    </citation>
    <scope>NUCLEOTIDE SEQUENCE</scope>
</reference>
<accession>A0A7I8L283</accession>
<organism evidence="1 2">
    <name type="scientific">Spirodela intermedia</name>
    <name type="common">Intermediate duckweed</name>
    <dbReference type="NCBI Taxonomy" id="51605"/>
    <lineage>
        <taxon>Eukaryota</taxon>
        <taxon>Viridiplantae</taxon>
        <taxon>Streptophyta</taxon>
        <taxon>Embryophyta</taxon>
        <taxon>Tracheophyta</taxon>
        <taxon>Spermatophyta</taxon>
        <taxon>Magnoliopsida</taxon>
        <taxon>Liliopsida</taxon>
        <taxon>Araceae</taxon>
        <taxon>Lemnoideae</taxon>
        <taxon>Spirodela</taxon>
    </lineage>
</organism>
<dbReference type="AlphaFoldDB" id="A0A7I8L283"/>
<name>A0A7I8L283_SPIIN</name>
<keyword evidence="2" id="KW-1185">Reference proteome</keyword>
<dbReference type="OrthoDB" id="1685122at2759"/>
<protein>
    <submittedName>
        <fullName evidence="1">Uncharacterized protein</fullName>
    </submittedName>
</protein>
<dbReference type="Proteomes" id="UP000663760">
    <property type="component" value="Chromosome 10"/>
</dbReference>
<evidence type="ECO:0000313" key="2">
    <source>
        <dbReference type="Proteomes" id="UP000663760"/>
    </source>
</evidence>
<dbReference type="PANTHER" id="PTHR11439:SF467">
    <property type="entry name" value="INTEGRASE CATALYTIC DOMAIN-CONTAINING PROTEIN"/>
    <property type="match status" value="1"/>
</dbReference>
<dbReference type="EMBL" id="LR746273">
    <property type="protein sequence ID" value="CAA7403334.1"/>
    <property type="molecule type" value="Genomic_DNA"/>
</dbReference>
<dbReference type="PANTHER" id="PTHR11439">
    <property type="entry name" value="GAG-POL-RELATED RETROTRANSPOSON"/>
    <property type="match status" value="1"/>
</dbReference>
<sequence>MENTKPVSNSCTFSTIKNSPTEPVDVACQMMHNPTQEGWIKVKHLLRYFKGTVMKGLQFHKSSDFSLSIFSNVVWAGSPIDRRSTSGFLIFLGKNLISWS</sequence>